<evidence type="ECO:0000256" key="6">
    <source>
        <dbReference type="SAM" id="MobiDB-lite"/>
    </source>
</evidence>
<dbReference type="InterPro" id="IPR002126">
    <property type="entry name" value="Cadherin-like_dom"/>
</dbReference>
<dbReference type="InterPro" id="IPR050174">
    <property type="entry name" value="Protocadherin/Cadherin-CA"/>
</dbReference>
<feature type="domain" description="Cadherin" evidence="7">
    <location>
        <begin position="701"/>
        <end position="807"/>
    </location>
</feature>
<dbReference type="SMART" id="SM00112">
    <property type="entry name" value="CA"/>
    <property type="match status" value="1"/>
</dbReference>
<evidence type="ECO:0000256" key="5">
    <source>
        <dbReference type="PROSITE-ProRule" id="PRU00043"/>
    </source>
</evidence>
<gene>
    <name evidence="8" type="primary">RvY_03478</name>
    <name evidence="8" type="synonym">RvY_03478.1</name>
    <name evidence="8" type="ORF">RvY_03478-1</name>
</gene>
<accession>A0A1D1URK5</accession>
<dbReference type="CDD" id="cd11304">
    <property type="entry name" value="Cadherin_repeat"/>
    <property type="match status" value="3"/>
</dbReference>
<evidence type="ECO:0000256" key="4">
    <source>
        <dbReference type="ARBA" id="ARBA00023180"/>
    </source>
</evidence>
<dbReference type="InterPro" id="IPR015919">
    <property type="entry name" value="Cadherin-like_sf"/>
</dbReference>
<sequence length="940" mass="92860">MASSQCGMASAIVFINPSCLGQSQPQQVCTSPQFSQTFYNFFISSCTAGTSVGTVQATGTSSYSLNSQALSINSQTGQVTVGSGFSSSTPTQTVTVTAANNCGGTSSATITVSANCQSTLAPTFNSPSPSSPSSSSCSPPQFAQSAYNLFIYTCQSGAQVGTVTASSSSGGSVSYALQGTTYFSISAQTGQISTSQTLPSSGYQSFSVTASSSCGTSTTTATVTAYCQTSSTPSPFSSSSCTPRFQQSSYSFTLSTCTTGTFVGFVTATTCQGSASYSVQDTSLFTVNPQSGQISTAGTLPQSGTQSFTVSSGSAQALVTVTLACSGGGSPGQGSPQTQPVNPQGYGRQIQNVGMVSGPVGPTQASFYVPPPVIQQVAPPLFAASPVVSMASSSYAAPSPPSYSAPAPSYSQPSPSYAAPTPVPSYSPPQPAPSYSPPPAPSYSAPAPSYSMPAPAPSYAMPSPSYPAPAPSYSQPQPAPSYSPPAPSYSPPPPSYSPPAPAPAPSYSAPAPSYSAPTPAYSAPAVPSYSAPAPSPLFAASYSAPAPSYAVMSYGGSSYGAAPAAPSGGYGAAPSGGGNGMPAPSAPSAGYGGGYGGPAPAPSGGGYGGPAPSMGGYGSPAPSIGGGGYGSPVPSVGGGGYGSPAPSAPSGGYGSYGSAAPAAGGGYGAAAPGPAYGGSSYGGGSYGAPSYGPPSNGINCGQQFYTATVLESSAPGTSVLTLNGTSPNYCALSWRLVDNPLGRFAVSPSGVVSVIGPLVRKFVRSAMEIRVRGTDCTGSYCETVVRINVLLDGAGQGPSSANQPPRFTQTSYTVQLPCSPSAGVLVGTASASDPDGGTIRYSMSSSSFTIDQSGNVRTTIPFLTAGTPSTFVILATDNGGLTGSATVTVNVVGTCTGGSGFGRAPIFQQPAFLFTVPCSTNSGNLIGTVPVRPRFLRFWS</sequence>
<name>A0A1D1URK5_RAMVA</name>
<evidence type="ECO:0000256" key="3">
    <source>
        <dbReference type="ARBA" id="ARBA00022989"/>
    </source>
</evidence>
<dbReference type="PROSITE" id="PS50268">
    <property type="entry name" value="CADHERIN_2"/>
    <property type="match status" value="2"/>
</dbReference>
<keyword evidence="9" id="KW-1185">Reference proteome</keyword>
<organism evidence="8 9">
    <name type="scientific">Ramazzottius varieornatus</name>
    <name type="common">Water bear</name>
    <name type="synonym">Tardigrade</name>
    <dbReference type="NCBI Taxonomy" id="947166"/>
    <lineage>
        <taxon>Eukaryota</taxon>
        <taxon>Metazoa</taxon>
        <taxon>Ecdysozoa</taxon>
        <taxon>Tardigrada</taxon>
        <taxon>Eutardigrada</taxon>
        <taxon>Parachela</taxon>
        <taxon>Hypsibioidea</taxon>
        <taxon>Ramazzottiidae</taxon>
        <taxon>Ramazzottius</taxon>
    </lineage>
</organism>
<comment type="caution">
    <text evidence="8">The sequence shown here is derived from an EMBL/GenBank/DDBJ whole genome shotgun (WGS) entry which is preliminary data.</text>
</comment>
<reference evidence="8 9" key="1">
    <citation type="journal article" date="2016" name="Nat. Commun.">
        <title>Extremotolerant tardigrade genome and improved radiotolerance of human cultured cells by tardigrade-unique protein.</title>
        <authorList>
            <person name="Hashimoto T."/>
            <person name="Horikawa D.D."/>
            <person name="Saito Y."/>
            <person name="Kuwahara H."/>
            <person name="Kozuka-Hata H."/>
            <person name="Shin-I T."/>
            <person name="Minakuchi Y."/>
            <person name="Ohishi K."/>
            <person name="Motoyama A."/>
            <person name="Aizu T."/>
            <person name="Enomoto A."/>
            <person name="Kondo K."/>
            <person name="Tanaka S."/>
            <person name="Hara Y."/>
            <person name="Koshikawa S."/>
            <person name="Sagara H."/>
            <person name="Miura T."/>
            <person name="Yokobori S."/>
            <person name="Miyagawa K."/>
            <person name="Suzuki Y."/>
            <person name="Kubo T."/>
            <person name="Oyama M."/>
            <person name="Kohara Y."/>
            <person name="Fujiyama A."/>
            <person name="Arakawa K."/>
            <person name="Katayama T."/>
            <person name="Toyoda A."/>
            <person name="Kunieda T."/>
        </authorList>
    </citation>
    <scope>NUCLEOTIDE SEQUENCE [LARGE SCALE GENOMIC DNA]</scope>
    <source>
        <strain evidence="8 9">YOKOZUNA-1</strain>
    </source>
</reference>
<evidence type="ECO:0000256" key="2">
    <source>
        <dbReference type="ARBA" id="ARBA00022692"/>
    </source>
</evidence>
<keyword evidence="4" id="KW-0325">Glycoprotein</keyword>
<dbReference type="PANTHER" id="PTHR24028">
    <property type="entry name" value="CADHERIN-87A"/>
    <property type="match status" value="1"/>
</dbReference>
<feature type="compositionally biased region" description="Pro residues" evidence="6">
    <location>
        <begin position="477"/>
        <end position="502"/>
    </location>
</feature>
<feature type="region of interest" description="Disordered" evidence="6">
    <location>
        <begin position="401"/>
        <end position="440"/>
    </location>
</feature>
<feature type="region of interest" description="Disordered" evidence="6">
    <location>
        <begin position="327"/>
        <end position="353"/>
    </location>
</feature>
<dbReference type="GO" id="GO:0005509">
    <property type="term" value="F:calcium ion binding"/>
    <property type="evidence" value="ECO:0007669"/>
    <property type="project" value="UniProtKB-UniRule"/>
</dbReference>
<dbReference type="Gene3D" id="2.60.40.60">
    <property type="entry name" value="Cadherins"/>
    <property type="match status" value="5"/>
</dbReference>
<evidence type="ECO:0000313" key="9">
    <source>
        <dbReference type="Proteomes" id="UP000186922"/>
    </source>
</evidence>
<proteinExistence type="predicted"/>
<dbReference type="PRINTS" id="PR01217">
    <property type="entry name" value="PRICHEXTENSN"/>
</dbReference>
<keyword evidence="3" id="KW-0472">Membrane</keyword>
<keyword evidence="2" id="KW-0812">Transmembrane</keyword>
<dbReference type="GO" id="GO:0007156">
    <property type="term" value="P:homophilic cell adhesion via plasma membrane adhesion molecules"/>
    <property type="evidence" value="ECO:0007669"/>
    <property type="project" value="InterPro"/>
</dbReference>
<feature type="compositionally biased region" description="Low complexity" evidence="6">
    <location>
        <begin position="404"/>
        <end position="420"/>
    </location>
</feature>
<keyword evidence="5" id="KW-0106">Calcium</keyword>
<evidence type="ECO:0000256" key="1">
    <source>
        <dbReference type="ARBA" id="ARBA00004167"/>
    </source>
</evidence>
<feature type="compositionally biased region" description="Pro residues" evidence="6">
    <location>
        <begin position="421"/>
        <end position="440"/>
    </location>
</feature>
<evidence type="ECO:0000313" key="8">
    <source>
        <dbReference type="EMBL" id="GAU91170.1"/>
    </source>
</evidence>
<dbReference type="PANTHER" id="PTHR24028:SF328">
    <property type="entry name" value="CADHERIN-3"/>
    <property type="match status" value="1"/>
</dbReference>
<dbReference type="AlphaFoldDB" id="A0A1D1URK5"/>
<dbReference type="PRINTS" id="PR00205">
    <property type="entry name" value="CADHERIN"/>
</dbReference>
<evidence type="ECO:0000259" key="7">
    <source>
        <dbReference type="PROSITE" id="PS50268"/>
    </source>
</evidence>
<dbReference type="EMBL" id="BDGG01000002">
    <property type="protein sequence ID" value="GAU91170.1"/>
    <property type="molecule type" value="Genomic_DNA"/>
</dbReference>
<keyword evidence="3" id="KW-1133">Transmembrane helix</keyword>
<dbReference type="GO" id="GO:0005886">
    <property type="term" value="C:plasma membrane"/>
    <property type="evidence" value="ECO:0007669"/>
    <property type="project" value="TreeGrafter"/>
</dbReference>
<dbReference type="Proteomes" id="UP000186922">
    <property type="component" value="Unassembled WGS sequence"/>
</dbReference>
<feature type="region of interest" description="Disordered" evidence="6">
    <location>
        <begin position="470"/>
        <end position="502"/>
    </location>
</feature>
<comment type="subcellular location">
    <subcellularLocation>
        <location evidence="1">Membrane</location>
        <topology evidence="1">Single-pass membrane protein</topology>
    </subcellularLocation>
</comment>
<dbReference type="SUPFAM" id="SSF49313">
    <property type="entry name" value="Cadherin-like"/>
    <property type="match status" value="5"/>
</dbReference>
<protein>
    <recommendedName>
        <fullName evidence="7">Cadherin domain-containing protein</fullName>
    </recommendedName>
</protein>
<dbReference type="STRING" id="947166.A0A1D1URK5"/>
<feature type="domain" description="Cadherin" evidence="7">
    <location>
        <begin position="808"/>
        <end position="907"/>
    </location>
</feature>